<sequence length="366" mass="41295">MYTNSTYMLSMDSLAIAPSGVYPAFLFGTLTYCFIVFCNVTVLSTIALDRKLHKPMFILLFNMPINDLIGATAFFPQLLVSILAQNRSISYPACYLQALLVHLYGAGSLTILTSMAYDRYIAICCLLRYNSIMSSSNLMKIIIFMWLLVITLIVVLLALVTRFKICRTTIVDIYCNNPSLVRLICDDTRINNYYGLLITAVFQGVSLIVVIFTYIQILLTCVMNKSSDARSKAIQTCGTHLVVFIFLEFNACVALYLIDSSKQPLPLGGLLEYQLWCSLPASTPSSILSSSSCSMSEFMIRLARSSMQVQRDRDAGLHTYTEKGLGWLYTPHIDRQVKDTYTDPYTYRHIGYNLMRWRGSSLVCLK</sequence>
<organism evidence="15">
    <name type="scientific">Salmo salar</name>
    <name type="common">Atlantic salmon</name>
    <dbReference type="NCBI Taxonomy" id="8030"/>
    <lineage>
        <taxon>Eukaryota</taxon>
        <taxon>Metazoa</taxon>
        <taxon>Chordata</taxon>
        <taxon>Craniata</taxon>
        <taxon>Vertebrata</taxon>
        <taxon>Euteleostomi</taxon>
        <taxon>Actinopterygii</taxon>
        <taxon>Neopterygii</taxon>
        <taxon>Teleostei</taxon>
        <taxon>Protacanthopterygii</taxon>
        <taxon>Salmoniformes</taxon>
        <taxon>Salmonidae</taxon>
        <taxon>Salmoninae</taxon>
        <taxon>Salmo</taxon>
    </lineage>
</organism>
<keyword evidence="16" id="KW-1185">Reference proteome</keyword>
<dbReference type="PROSITE" id="PS00237">
    <property type="entry name" value="G_PROTEIN_RECEP_F1_1"/>
    <property type="match status" value="1"/>
</dbReference>
<keyword evidence="9" id="KW-1015">Disulfide bond</keyword>
<dbReference type="PRINTS" id="PR00245">
    <property type="entry name" value="OLFACTORYR"/>
</dbReference>
<evidence type="ECO:0000256" key="10">
    <source>
        <dbReference type="ARBA" id="ARBA00023170"/>
    </source>
</evidence>
<dbReference type="CTD" id="100136489"/>
<dbReference type="InterPro" id="IPR052921">
    <property type="entry name" value="GPCR1_Superfamily_Member"/>
</dbReference>
<dbReference type="GO" id="GO:0004984">
    <property type="term" value="F:olfactory receptor activity"/>
    <property type="evidence" value="ECO:0007669"/>
    <property type="project" value="InterPro"/>
</dbReference>
<dbReference type="Pfam" id="PF13853">
    <property type="entry name" value="7tm_4"/>
    <property type="match status" value="1"/>
</dbReference>
<dbReference type="FunFam" id="1.20.1070.10:FF:000024">
    <property type="entry name" value="Olfactory receptor"/>
    <property type="match status" value="1"/>
</dbReference>
<reference evidence="15 17" key="1">
    <citation type="journal article" date="2006" name="Gene">
        <title>Isolation and characterisation of main olfactory and vomeronasal receptor gene families from the Atlantic salmon (Salmo salar).</title>
        <authorList>
            <person name="Dukes J.P."/>
            <person name="Deaville R."/>
            <person name="Gottelli D."/>
            <person name="Neigel J.E."/>
            <person name="Bruford M.W."/>
            <person name="Jordan W.C."/>
        </authorList>
    </citation>
    <scope>NUCLEOTIDE SEQUENCE</scope>
    <source>
        <tissue evidence="15">Olfactory epithelium</tissue>
    </source>
</reference>
<evidence type="ECO:0000256" key="4">
    <source>
        <dbReference type="ARBA" id="ARBA00022692"/>
    </source>
</evidence>
<evidence type="ECO:0000256" key="11">
    <source>
        <dbReference type="ARBA" id="ARBA00023180"/>
    </source>
</evidence>
<evidence type="ECO:0000256" key="12">
    <source>
        <dbReference type="ARBA" id="ARBA00023224"/>
    </source>
</evidence>
<keyword evidence="10 15" id="KW-0675">Receptor</keyword>
<evidence type="ECO:0000256" key="1">
    <source>
        <dbReference type="ARBA" id="ARBA00004651"/>
    </source>
</evidence>
<dbReference type="GeneID" id="100136489"/>
<gene>
    <name evidence="15" type="primary">SORF</name>
    <name evidence="17" type="synonym">sorf</name>
</gene>
<dbReference type="KEGG" id="sasa:100136489"/>
<dbReference type="GO" id="GO:0005886">
    <property type="term" value="C:plasma membrane"/>
    <property type="evidence" value="ECO:0007669"/>
    <property type="project" value="UniProtKB-SubCell"/>
</dbReference>
<keyword evidence="3" id="KW-0716">Sensory transduction</keyword>
<proteinExistence type="evidence at transcript level"/>
<keyword evidence="5" id="KW-0552">Olfaction</keyword>
<keyword evidence="7" id="KW-0297">G-protein coupled receptor</keyword>
<dbReference type="PANTHER" id="PTHR26451:SF854">
    <property type="entry name" value="ODORANT RECEPTOR-RELATED"/>
    <property type="match status" value="1"/>
</dbReference>
<comment type="subcellular location">
    <subcellularLocation>
        <location evidence="1">Cell membrane</location>
        <topology evidence="1">Multi-pass membrane protein</topology>
    </subcellularLocation>
</comment>
<accession>Q1KY05</accession>
<feature type="transmembrane region" description="Helical" evidence="13">
    <location>
        <begin position="95"/>
        <end position="117"/>
    </location>
</feature>
<name>Q1KY05_SALSA</name>
<evidence type="ECO:0000256" key="7">
    <source>
        <dbReference type="ARBA" id="ARBA00023040"/>
    </source>
</evidence>
<evidence type="ECO:0000313" key="17">
    <source>
        <dbReference type="RefSeq" id="NP_001117075.1"/>
    </source>
</evidence>
<keyword evidence="6 13" id="KW-1133">Transmembrane helix</keyword>
<dbReference type="GO" id="GO:0005549">
    <property type="term" value="F:odorant binding"/>
    <property type="evidence" value="ECO:0007669"/>
    <property type="project" value="TreeGrafter"/>
</dbReference>
<keyword evidence="2" id="KW-1003">Cell membrane</keyword>
<protein>
    <submittedName>
        <fullName evidence="15 17">Main olfactory receptor-like protein</fullName>
    </submittedName>
</protein>
<feature type="domain" description="G-protein coupled receptors family 1 profile" evidence="14">
    <location>
        <begin position="38"/>
        <end position="246"/>
    </location>
</feature>
<dbReference type="InterPro" id="IPR017452">
    <property type="entry name" value="GPCR_Rhodpsn_7TM"/>
</dbReference>
<feature type="transmembrane region" description="Helical" evidence="13">
    <location>
        <begin position="20"/>
        <end position="44"/>
    </location>
</feature>
<feature type="transmembrane region" description="Helical" evidence="13">
    <location>
        <begin position="138"/>
        <end position="160"/>
    </location>
</feature>
<dbReference type="SUPFAM" id="SSF81321">
    <property type="entry name" value="Family A G protein-coupled receptor-like"/>
    <property type="match status" value="1"/>
</dbReference>
<dbReference type="Proteomes" id="UP001652741">
    <property type="component" value="Chromosome ssa20"/>
</dbReference>
<dbReference type="Gene3D" id="1.20.1070.10">
    <property type="entry name" value="Rhodopsin 7-helix transmembrane proteins"/>
    <property type="match status" value="1"/>
</dbReference>
<keyword evidence="11" id="KW-0325">Glycoprotein</keyword>
<evidence type="ECO:0000259" key="14">
    <source>
        <dbReference type="PROSITE" id="PS50262"/>
    </source>
</evidence>
<evidence type="ECO:0000256" key="3">
    <source>
        <dbReference type="ARBA" id="ARBA00022606"/>
    </source>
</evidence>
<feature type="transmembrane region" description="Helical" evidence="13">
    <location>
        <begin position="193"/>
        <end position="219"/>
    </location>
</feature>
<dbReference type="InterPro" id="IPR000276">
    <property type="entry name" value="GPCR_Rhodpsn"/>
</dbReference>
<dbReference type="OrthoDB" id="10254436at2759"/>
<reference evidence="17" key="2">
    <citation type="submission" date="2025-04" db="UniProtKB">
        <authorList>
            <consortium name="RefSeq"/>
        </authorList>
    </citation>
    <scope>IDENTIFICATION</scope>
</reference>
<keyword evidence="4 13" id="KW-0812">Transmembrane</keyword>
<dbReference type="PROSITE" id="PS50262">
    <property type="entry name" value="G_PROTEIN_RECEP_F1_2"/>
    <property type="match status" value="1"/>
</dbReference>
<evidence type="ECO:0000256" key="13">
    <source>
        <dbReference type="SAM" id="Phobius"/>
    </source>
</evidence>
<evidence type="ECO:0000256" key="6">
    <source>
        <dbReference type="ARBA" id="ARBA00022989"/>
    </source>
</evidence>
<dbReference type="GO" id="GO:0004930">
    <property type="term" value="F:G protein-coupled receptor activity"/>
    <property type="evidence" value="ECO:0007669"/>
    <property type="project" value="UniProtKB-KW"/>
</dbReference>
<evidence type="ECO:0000256" key="8">
    <source>
        <dbReference type="ARBA" id="ARBA00023136"/>
    </source>
</evidence>
<feature type="transmembrane region" description="Helical" evidence="13">
    <location>
        <begin position="56"/>
        <end position="75"/>
    </location>
</feature>
<evidence type="ECO:0000256" key="9">
    <source>
        <dbReference type="ARBA" id="ARBA00023157"/>
    </source>
</evidence>
<feature type="transmembrane region" description="Helical" evidence="13">
    <location>
        <begin position="240"/>
        <end position="258"/>
    </location>
</feature>
<dbReference type="InterPro" id="IPR000725">
    <property type="entry name" value="Olfact_rcpt"/>
</dbReference>
<keyword evidence="8 13" id="KW-0472">Membrane</keyword>
<dbReference type="SMR" id="Q1KY05"/>
<evidence type="ECO:0000313" key="16">
    <source>
        <dbReference type="Proteomes" id="UP001652741"/>
    </source>
</evidence>
<evidence type="ECO:0000313" key="15">
    <source>
        <dbReference type="EMBL" id="ABD33498.1"/>
    </source>
</evidence>
<evidence type="ECO:0000256" key="5">
    <source>
        <dbReference type="ARBA" id="ARBA00022725"/>
    </source>
</evidence>
<dbReference type="AlphaFoldDB" id="Q1KY05"/>
<dbReference type="PANTHER" id="PTHR26451">
    <property type="entry name" value="G_PROTEIN_RECEP_F1_2 DOMAIN-CONTAINING PROTEIN"/>
    <property type="match status" value="1"/>
</dbReference>
<evidence type="ECO:0000256" key="2">
    <source>
        <dbReference type="ARBA" id="ARBA00022475"/>
    </source>
</evidence>
<dbReference type="EMBL" id="DQ375530">
    <property type="protein sequence ID" value="ABD33498.1"/>
    <property type="molecule type" value="mRNA"/>
</dbReference>
<keyword evidence="12" id="KW-0807">Transducer</keyword>
<dbReference type="RefSeq" id="NP_001117075.1">
    <property type="nucleotide sequence ID" value="NM_001123603.1"/>
</dbReference>